<evidence type="ECO:0000256" key="6">
    <source>
        <dbReference type="SAM" id="Phobius"/>
    </source>
</evidence>
<dbReference type="KEGG" id="thyd:TTHT_0783"/>
<dbReference type="RefSeq" id="WP_201328696.1">
    <property type="nucleotide sequence ID" value="NZ_AP017470.1"/>
</dbReference>
<organism evidence="7 8">
    <name type="scientific">Thermotomaculum hydrothermale</name>
    <dbReference type="NCBI Taxonomy" id="981385"/>
    <lineage>
        <taxon>Bacteria</taxon>
        <taxon>Pseudomonadati</taxon>
        <taxon>Acidobacteriota</taxon>
        <taxon>Holophagae</taxon>
        <taxon>Thermotomaculales</taxon>
        <taxon>Thermotomaculaceae</taxon>
        <taxon>Thermotomaculum</taxon>
    </lineage>
</organism>
<evidence type="ECO:0000256" key="2">
    <source>
        <dbReference type="ARBA" id="ARBA00008854"/>
    </source>
</evidence>
<evidence type="ECO:0000313" key="7">
    <source>
        <dbReference type="EMBL" id="BBB32349.1"/>
    </source>
</evidence>
<dbReference type="Gene3D" id="1.20.1440.20">
    <property type="entry name" value="LemA-like domain"/>
    <property type="match status" value="1"/>
</dbReference>
<dbReference type="InterPro" id="IPR007156">
    <property type="entry name" value="MamQ_LemA"/>
</dbReference>
<keyword evidence="5 6" id="KW-0472">Membrane</keyword>
<protein>
    <submittedName>
        <fullName evidence="7">LemA protein</fullName>
    </submittedName>
</protein>
<dbReference type="EMBL" id="AP017470">
    <property type="protein sequence ID" value="BBB32349.1"/>
    <property type="molecule type" value="Genomic_DNA"/>
</dbReference>
<proteinExistence type="inferred from homology"/>
<feature type="transmembrane region" description="Helical" evidence="6">
    <location>
        <begin position="6"/>
        <end position="25"/>
    </location>
</feature>
<evidence type="ECO:0000256" key="5">
    <source>
        <dbReference type="ARBA" id="ARBA00023136"/>
    </source>
</evidence>
<keyword evidence="3 6" id="KW-0812">Transmembrane</keyword>
<gene>
    <name evidence="7" type="ORF">TTHT_0783</name>
</gene>
<keyword evidence="8" id="KW-1185">Reference proteome</keyword>
<accession>A0A7R6PGU4</accession>
<keyword evidence="4 6" id="KW-1133">Transmembrane helix</keyword>
<evidence type="ECO:0000256" key="1">
    <source>
        <dbReference type="ARBA" id="ARBA00004167"/>
    </source>
</evidence>
<dbReference type="GO" id="GO:0016020">
    <property type="term" value="C:membrane"/>
    <property type="evidence" value="ECO:0007669"/>
    <property type="project" value="UniProtKB-SubCell"/>
</dbReference>
<evidence type="ECO:0000256" key="3">
    <source>
        <dbReference type="ARBA" id="ARBA00022692"/>
    </source>
</evidence>
<dbReference type="InterPro" id="IPR023353">
    <property type="entry name" value="LemA-like_dom_sf"/>
</dbReference>
<dbReference type="AlphaFoldDB" id="A0A7R6PGU4"/>
<dbReference type="PANTHER" id="PTHR34478">
    <property type="entry name" value="PROTEIN LEMA"/>
    <property type="match status" value="1"/>
</dbReference>
<comment type="similarity">
    <text evidence="2">Belongs to the LemA family.</text>
</comment>
<evidence type="ECO:0000313" key="8">
    <source>
        <dbReference type="Proteomes" id="UP000595564"/>
    </source>
</evidence>
<dbReference type="Proteomes" id="UP000595564">
    <property type="component" value="Chromosome"/>
</dbReference>
<sequence>MGGLIFLGVFIFLVFIIVAYFVGVYNRLVSLKNQVPQAFANIDVLLKQRHDEIPKLVETVKGYAKHERETLENVIKARNMYTNANTIDEKLEANNMITAALRQLFALSERYPELKANENFLNLQRRITDIENALADRREMYNFSATAFNTAIEQIPEVFIARMLNYKPFPLFEANEEDRQDVKISFN</sequence>
<evidence type="ECO:0000256" key="4">
    <source>
        <dbReference type="ARBA" id="ARBA00022989"/>
    </source>
</evidence>
<name>A0A7R6PGU4_9BACT</name>
<reference evidence="7 8" key="1">
    <citation type="journal article" date="2012" name="Extremophiles">
        <title>Thermotomaculum hydrothermale gen. nov., sp. nov., a novel heterotrophic thermophile within the phylum Acidobacteria from a deep-sea hydrothermal vent chimney in the Southern Okinawa Trough.</title>
        <authorList>
            <person name="Izumi H."/>
            <person name="Nunoura T."/>
            <person name="Miyazaki M."/>
            <person name="Mino S."/>
            <person name="Toki T."/>
            <person name="Takai K."/>
            <person name="Sako Y."/>
            <person name="Sawabe T."/>
            <person name="Nakagawa S."/>
        </authorList>
    </citation>
    <scope>NUCLEOTIDE SEQUENCE [LARGE SCALE GENOMIC DNA]</scope>
    <source>
        <strain evidence="7 8">AC55</strain>
    </source>
</reference>
<comment type="subcellular location">
    <subcellularLocation>
        <location evidence="1">Membrane</location>
        <topology evidence="1">Single-pass membrane protein</topology>
    </subcellularLocation>
</comment>
<dbReference type="SUPFAM" id="SSF140478">
    <property type="entry name" value="LemA-like"/>
    <property type="match status" value="1"/>
</dbReference>
<dbReference type="PANTHER" id="PTHR34478:SF1">
    <property type="entry name" value="PROTEIN LEMA"/>
    <property type="match status" value="1"/>
</dbReference>
<dbReference type="Pfam" id="PF04011">
    <property type="entry name" value="LemA"/>
    <property type="match status" value="1"/>
</dbReference>